<dbReference type="SUPFAM" id="SSF46785">
    <property type="entry name" value="Winged helix' DNA-binding domain"/>
    <property type="match status" value="1"/>
</dbReference>
<dbReference type="Gene3D" id="1.10.10.10">
    <property type="entry name" value="Winged helix-like DNA-binding domain superfamily/Winged helix DNA-binding domain"/>
    <property type="match status" value="1"/>
</dbReference>
<keyword evidence="1" id="KW-0677">Repeat</keyword>
<dbReference type="InterPro" id="IPR000644">
    <property type="entry name" value="CBS_dom"/>
</dbReference>
<dbReference type="RefSeq" id="WP_004824796.1">
    <property type="nucleotide sequence ID" value="NZ_CAMUOS010000003.1"/>
</dbReference>
<dbReference type="Gene3D" id="3.10.580.10">
    <property type="entry name" value="CBS-domain"/>
    <property type="match status" value="1"/>
</dbReference>
<dbReference type="PIRSF" id="PIRSF026546">
    <property type="entry name" value="UCP026546_CBS_YqzB"/>
    <property type="match status" value="1"/>
</dbReference>
<evidence type="ECO:0000313" key="5">
    <source>
        <dbReference type="Proteomes" id="UP000255517"/>
    </source>
</evidence>
<name>A0A379C3V1_9FIRM</name>
<dbReference type="PANTHER" id="PTHR48108:SF32">
    <property type="entry name" value="TRANSCRIPTIONAL REPRESSOR CCPN"/>
    <property type="match status" value="1"/>
</dbReference>
<dbReference type="EMBL" id="UGSZ01000001">
    <property type="protein sequence ID" value="SUB56789.1"/>
    <property type="molecule type" value="Genomic_DNA"/>
</dbReference>
<gene>
    <name evidence="4" type="primary">ccpN</name>
    <name evidence="4" type="ORF">NCTC13149_00591</name>
</gene>
<dbReference type="PROSITE" id="PS51371">
    <property type="entry name" value="CBS"/>
    <property type="match status" value="1"/>
</dbReference>
<dbReference type="CDD" id="cd04617">
    <property type="entry name" value="CBS_pair_CcpN"/>
    <property type="match status" value="1"/>
</dbReference>
<dbReference type="Proteomes" id="UP000255517">
    <property type="component" value="Unassembled WGS sequence"/>
</dbReference>
<dbReference type="InterPro" id="IPR046342">
    <property type="entry name" value="CBS_dom_sf"/>
</dbReference>
<dbReference type="SUPFAM" id="SSF54631">
    <property type="entry name" value="CBS-domain pair"/>
    <property type="match status" value="1"/>
</dbReference>
<dbReference type="AlphaFoldDB" id="A0A379C3V1"/>
<evidence type="ECO:0000256" key="2">
    <source>
        <dbReference type="PROSITE-ProRule" id="PRU00703"/>
    </source>
</evidence>
<reference evidence="4 5" key="1">
    <citation type="submission" date="2018-06" db="EMBL/GenBank/DDBJ databases">
        <authorList>
            <consortium name="Pathogen Informatics"/>
            <person name="Doyle S."/>
        </authorList>
    </citation>
    <scope>NUCLEOTIDE SEQUENCE [LARGE SCALE GENOMIC DNA]</scope>
    <source>
        <strain evidence="4 5">NCTC13149</strain>
    </source>
</reference>
<dbReference type="Pfam" id="PF08279">
    <property type="entry name" value="HTH_11"/>
    <property type="match status" value="1"/>
</dbReference>
<dbReference type="InterPro" id="IPR051462">
    <property type="entry name" value="CBS_domain-containing"/>
</dbReference>
<evidence type="ECO:0000256" key="1">
    <source>
        <dbReference type="ARBA" id="ARBA00022737"/>
    </source>
</evidence>
<sequence length="208" mass="23029">MDLSKRQLKIIQIVKEKAPITGDEIATSLGVSRATIRPDLAVLTMINILGARPNVGYFYTGRSELSLVVDHIKELKIEDYMSVPFVMEETASVYDVIVGLFLEDVSSVFITNNRNLTGVVSRKDLIRTTIGGMDIHNTPISLVMTRMPNLVTIGPLDTAFEGARLIDERGVDSLPVVEEENGILTVVGRFTKTNVNRMFVEMCKGEII</sequence>
<dbReference type="InterPro" id="IPR016842">
    <property type="entry name" value="UCP026546_HTH-CBS"/>
</dbReference>
<organism evidence="4 5">
    <name type="scientific">Peptoniphilus lacrimalis</name>
    <dbReference type="NCBI Taxonomy" id="33031"/>
    <lineage>
        <taxon>Bacteria</taxon>
        <taxon>Bacillati</taxon>
        <taxon>Bacillota</taxon>
        <taxon>Tissierellia</taxon>
        <taxon>Tissierellales</taxon>
        <taxon>Peptoniphilaceae</taxon>
        <taxon>Peptoniphilus</taxon>
    </lineage>
</organism>
<evidence type="ECO:0000313" key="4">
    <source>
        <dbReference type="EMBL" id="SUB56789.1"/>
    </source>
</evidence>
<dbReference type="OrthoDB" id="9793615at2"/>
<proteinExistence type="predicted"/>
<dbReference type="PANTHER" id="PTHR48108">
    <property type="entry name" value="CBS DOMAIN-CONTAINING PROTEIN CBSX2, CHLOROPLASTIC"/>
    <property type="match status" value="1"/>
</dbReference>
<dbReference type="InterPro" id="IPR036390">
    <property type="entry name" value="WH_DNA-bd_sf"/>
</dbReference>
<protein>
    <submittedName>
        <fullName evidence="4">Control catabolite protein of gluconeogenesis</fullName>
    </submittedName>
</protein>
<dbReference type="InterPro" id="IPR036388">
    <property type="entry name" value="WH-like_DNA-bd_sf"/>
</dbReference>
<dbReference type="InterPro" id="IPR013196">
    <property type="entry name" value="HTH_11"/>
</dbReference>
<feature type="domain" description="CBS" evidence="3">
    <location>
        <begin position="144"/>
        <end position="207"/>
    </location>
</feature>
<evidence type="ECO:0000259" key="3">
    <source>
        <dbReference type="PROSITE" id="PS51371"/>
    </source>
</evidence>
<accession>A0A379C3V1</accession>
<dbReference type="Pfam" id="PF00571">
    <property type="entry name" value="CBS"/>
    <property type="match status" value="2"/>
</dbReference>
<dbReference type="STRING" id="1122949.GCA_000378725_00453"/>
<dbReference type="SMART" id="SM00116">
    <property type="entry name" value="CBS"/>
    <property type="match status" value="2"/>
</dbReference>
<keyword evidence="2" id="KW-0129">CBS domain</keyword>